<organism evidence="1 2">
    <name type="scientific">Poecilia latipinna</name>
    <name type="common">sailfin molly</name>
    <dbReference type="NCBI Taxonomy" id="48699"/>
    <lineage>
        <taxon>Eukaryota</taxon>
        <taxon>Metazoa</taxon>
        <taxon>Chordata</taxon>
        <taxon>Craniata</taxon>
        <taxon>Vertebrata</taxon>
        <taxon>Euteleostomi</taxon>
        <taxon>Actinopterygii</taxon>
        <taxon>Neopterygii</taxon>
        <taxon>Teleostei</taxon>
        <taxon>Neoteleostei</taxon>
        <taxon>Acanthomorphata</taxon>
        <taxon>Ovalentaria</taxon>
        <taxon>Atherinomorphae</taxon>
        <taxon>Cyprinodontiformes</taxon>
        <taxon>Poeciliidae</taxon>
        <taxon>Poeciliinae</taxon>
        <taxon>Poecilia</taxon>
    </lineage>
</organism>
<dbReference type="Proteomes" id="UP000261500">
    <property type="component" value="Unplaced"/>
</dbReference>
<sequence>VVPGPIADFSLSGLDLDGPGAHVQKKVQPTIQQLHCKEVHLVVLLALGVAPVLRFAVGEEYQPVGFRSAEVKGYGADALGVPLGQGQEGVGGLEVDGVKRGNIFTLENHVSLELHLRVNDAGQARQLQSDIVVLVHHLRREEKKKKRKEKLKNNSNT</sequence>
<evidence type="ECO:0000313" key="2">
    <source>
        <dbReference type="Proteomes" id="UP000261500"/>
    </source>
</evidence>
<protein>
    <submittedName>
        <fullName evidence="1">Uncharacterized protein</fullName>
    </submittedName>
</protein>
<proteinExistence type="predicted"/>
<dbReference type="Ensembl" id="ENSPLAT00000014582.1">
    <property type="protein sequence ID" value="ENSPLAP00000001529.1"/>
    <property type="gene ID" value="ENSPLAG00000002606.1"/>
</dbReference>
<keyword evidence="2" id="KW-1185">Reference proteome</keyword>
<evidence type="ECO:0000313" key="1">
    <source>
        <dbReference type="Ensembl" id="ENSPLAP00000001529.1"/>
    </source>
</evidence>
<reference evidence="1" key="2">
    <citation type="submission" date="2025-09" db="UniProtKB">
        <authorList>
            <consortium name="Ensembl"/>
        </authorList>
    </citation>
    <scope>IDENTIFICATION</scope>
</reference>
<dbReference type="AlphaFoldDB" id="A0A3B3TMM9"/>
<accession>A0A3B3TMM9</accession>
<reference evidence="1" key="1">
    <citation type="submission" date="2025-08" db="UniProtKB">
        <authorList>
            <consortium name="Ensembl"/>
        </authorList>
    </citation>
    <scope>IDENTIFICATION</scope>
</reference>
<dbReference type="GeneTree" id="ENSGT00960000186709"/>
<name>A0A3B3TMM9_9TELE</name>